<keyword evidence="1" id="KW-0812">Transmembrane</keyword>
<accession>A0A1G7I8W9</accession>
<dbReference type="EMBL" id="FNBK01000003">
    <property type="protein sequence ID" value="SDF09135.1"/>
    <property type="molecule type" value="Genomic_DNA"/>
</dbReference>
<keyword evidence="3" id="KW-1185">Reference proteome</keyword>
<dbReference type="STRING" id="660518.SAMN05216218_103322"/>
<organism evidence="2 3">
    <name type="scientific">Halorientalis regularis</name>
    <dbReference type="NCBI Taxonomy" id="660518"/>
    <lineage>
        <taxon>Archaea</taxon>
        <taxon>Methanobacteriati</taxon>
        <taxon>Methanobacteriota</taxon>
        <taxon>Stenosarchaea group</taxon>
        <taxon>Halobacteria</taxon>
        <taxon>Halobacteriales</taxon>
        <taxon>Haloarculaceae</taxon>
        <taxon>Halorientalis</taxon>
    </lineage>
</organism>
<dbReference type="RefSeq" id="WP_092689263.1">
    <property type="nucleotide sequence ID" value="NZ_FNBK01000003.1"/>
</dbReference>
<evidence type="ECO:0008006" key="4">
    <source>
        <dbReference type="Google" id="ProtNLM"/>
    </source>
</evidence>
<name>A0A1G7I8W9_9EURY</name>
<reference evidence="3" key="1">
    <citation type="submission" date="2016-10" db="EMBL/GenBank/DDBJ databases">
        <authorList>
            <person name="Varghese N."/>
            <person name="Submissions S."/>
        </authorList>
    </citation>
    <scope>NUCLEOTIDE SEQUENCE [LARGE SCALE GENOMIC DNA]</scope>
    <source>
        <strain evidence="3">IBRC-M 10760</strain>
    </source>
</reference>
<dbReference type="Pfam" id="PF25259">
    <property type="entry name" value="DUF7860"/>
    <property type="match status" value="1"/>
</dbReference>
<keyword evidence="1" id="KW-1133">Transmembrane helix</keyword>
<dbReference type="OrthoDB" id="201415at2157"/>
<protein>
    <recommendedName>
        <fullName evidence="4">Major facilitator superfamily (MFS) profile domain-containing protein</fullName>
    </recommendedName>
</protein>
<dbReference type="Proteomes" id="UP000199076">
    <property type="component" value="Unassembled WGS sequence"/>
</dbReference>
<dbReference type="InterPro" id="IPR057182">
    <property type="entry name" value="DUF7860"/>
</dbReference>
<evidence type="ECO:0000313" key="2">
    <source>
        <dbReference type="EMBL" id="SDF09135.1"/>
    </source>
</evidence>
<keyword evidence="1" id="KW-0472">Membrane</keyword>
<gene>
    <name evidence="2" type="ORF">SAMN05216218_103322</name>
</gene>
<sequence>MSQTASIDYQTYAKRGFFVGLSLLVIGVVGSVVGHTFFEPLPAWENTLFVGAEFAGLLIGFVSPIVFGIVLPLIE</sequence>
<feature type="transmembrane region" description="Helical" evidence="1">
    <location>
        <begin position="54"/>
        <end position="74"/>
    </location>
</feature>
<evidence type="ECO:0000256" key="1">
    <source>
        <dbReference type="SAM" id="Phobius"/>
    </source>
</evidence>
<proteinExistence type="predicted"/>
<feature type="transmembrane region" description="Helical" evidence="1">
    <location>
        <begin position="12"/>
        <end position="34"/>
    </location>
</feature>
<dbReference type="AlphaFoldDB" id="A0A1G7I8W9"/>
<evidence type="ECO:0000313" key="3">
    <source>
        <dbReference type="Proteomes" id="UP000199076"/>
    </source>
</evidence>